<sequence length="298" mass="31425">MARVSTRHRTLQIHGDGRRRERIEHLAGEEPLEVRVNGRSLAVTMRTPGHDFDLAAGFLVAETVVHERAQIARLSYGPGVDEHGQATYNIVDVTLAPGVAPPAANAERAVYTSSSCGICGTSSIEEVTKESAFPSPDDGPSVGGRLAPEMLLALPEALRAGQAQFERTGGTHAAGLFTTEAELLCLREDVGRHNAVDKIVGWALLSGQLPVRSTVLQVSGRASFELVQKAHLAGIETLAAVSAPSALAVELAQESGMTLIGFSRGIGSPSMRERNGSPSSRARRAGGRGGPANPAYRR</sequence>
<dbReference type="AlphaFoldDB" id="A0A1H5N1A0"/>
<evidence type="ECO:0000256" key="2">
    <source>
        <dbReference type="ARBA" id="ARBA00023150"/>
    </source>
</evidence>
<dbReference type="InterPro" id="IPR016193">
    <property type="entry name" value="Cytidine_deaminase-like"/>
</dbReference>
<dbReference type="InterPro" id="IPR003786">
    <property type="entry name" value="FdhD"/>
</dbReference>
<evidence type="ECO:0000313" key="6">
    <source>
        <dbReference type="Proteomes" id="UP000199220"/>
    </source>
</evidence>
<dbReference type="SUPFAM" id="SSF53927">
    <property type="entry name" value="Cytidine deaminase-like"/>
    <property type="match status" value="1"/>
</dbReference>
<dbReference type="NCBIfam" id="NF001943">
    <property type="entry name" value="PRK00724.1-2"/>
    <property type="match status" value="1"/>
</dbReference>
<dbReference type="OrthoDB" id="3197277at2"/>
<comment type="function">
    <text evidence="3">Required for formate dehydrogenase (FDH) activity. Acts as a sulfur carrier protein that transfers sulfur from IscS to the molybdenum cofactor prior to its insertion into FDH.</text>
</comment>
<dbReference type="Pfam" id="PF02634">
    <property type="entry name" value="FdhD-NarQ"/>
    <property type="match status" value="1"/>
</dbReference>
<reference evidence="6" key="1">
    <citation type="submission" date="2016-10" db="EMBL/GenBank/DDBJ databases">
        <authorList>
            <person name="Varghese N."/>
            <person name="Submissions S."/>
        </authorList>
    </citation>
    <scope>NUCLEOTIDE SEQUENCE [LARGE SCALE GENOMIC DNA]</scope>
    <source>
        <strain evidence="6">DSM 21368</strain>
    </source>
</reference>
<dbReference type="PANTHER" id="PTHR30592:SF1">
    <property type="entry name" value="SULFUR CARRIER PROTEIN FDHD"/>
    <property type="match status" value="1"/>
</dbReference>
<dbReference type="GO" id="GO:0097163">
    <property type="term" value="F:sulfur carrier activity"/>
    <property type="evidence" value="ECO:0007669"/>
    <property type="project" value="UniProtKB-UniRule"/>
</dbReference>
<dbReference type="PIRSF" id="PIRSF015626">
    <property type="entry name" value="FdhD"/>
    <property type="match status" value="1"/>
</dbReference>
<evidence type="ECO:0000256" key="1">
    <source>
        <dbReference type="ARBA" id="ARBA00022490"/>
    </source>
</evidence>
<evidence type="ECO:0000256" key="4">
    <source>
        <dbReference type="SAM" id="MobiDB-lite"/>
    </source>
</evidence>
<feature type="active site" description="Cysteine persulfide intermediate" evidence="3">
    <location>
        <position position="116"/>
    </location>
</feature>
<dbReference type="HAMAP" id="MF_00187">
    <property type="entry name" value="FdhD"/>
    <property type="match status" value="1"/>
</dbReference>
<comment type="caution">
    <text evidence="3">Lacks conserved residue(s) required for the propagation of feature annotation.</text>
</comment>
<dbReference type="GO" id="GO:0006777">
    <property type="term" value="P:Mo-molybdopterin cofactor biosynthetic process"/>
    <property type="evidence" value="ECO:0007669"/>
    <property type="project" value="UniProtKB-UniRule"/>
</dbReference>
<evidence type="ECO:0000256" key="3">
    <source>
        <dbReference type="HAMAP-Rule" id="MF_00187"/>
    </source>
</evidence>
<name>A0A1H5N1A0_9MICO</name>
<dbReference type="GO" id="GO:0005737">
    <property type="term" value="C:cytoplasm"/>
    <property type="evidence" value="ECO:0007669"/>
    <property type="project" value="UniProtKB-SubCell"/>
</dbReference>
<comment type="subcellular location">
    <subcellularLocation>
        <location evidence="3">Cytoplasm</location>
    </subcellularLocation>
</comment>
<keyword evidence="6" id="KW-1185">Reference proteome</keyword>
<organism evidence="5 6">
    <name type="scientific">Ruania alba</name>
    <dbReference type="NCBI Taxonomy" id="648782"/>
    <lineage>
        <taxon>Bacteria</taxon>
        <taxon>Bacillati</taxon>
        <taxon>Actinomycetota</taxon>
        <taxon>Actinomycetes</taxon>
        <taxon>Micrococcales</taxon>
        <taxon>Ruaniaceae</taxon>
        <taxon>Ruania</taxon>
    </lineage>
</organism>
<gene>
    <name evidence="3" type="primary">fdhD</name>
    <name evidence="5" type="ORF">SAMN04488554_3782</name>
</gene>
<dbReference type="PANTHER" id="PTHR30592">
    <property type="entry name" value="FORMATE DEHYDROGENASE"/>
    <property type="match status" value="1"/>
</dbReference>
<proteinExistence type="inferred from homology"/>
<dbReference type="EMBL" id="FNTX01000002">
    <property type="protein sequence ID" value="SEE94661.1"/>
    <property type="molecule type" value="Genomic_DNA"/>
</dbReference>
<dbReference type="Proteomes" id="UP000199220">
    <property type="component" value="Unassembled WGS sequence"/>
</dbReference>
<dbReference type="Gene3D" id="3.40.140.10">
    <property type="entry name" value="Cytidine Deaminase, domain 2"/>
    <property type="match status" value="1"/>
</dbReference>
<comment type="similarity">
    <text evidence="3">Belongs to the FdhD family.</text>
</comment>
<dbReference type="GO" id="GO:0016783">
    <property type="term" value="F:sulfurtransferase activity"/>
    <property type="evidence" value="ECO:0007669"/>
    <property type="project" value="InterPro"/>
</dbReference>
<dbReference type="Gene3D" id="3.10.20.10">
    <property type="match status" value="1"/>
</dbReference>
<feature type="region of interest" description="Disordered" evidence="4">
    <location>
        <begin position="263"/>
        <end position="298"/>
    </location>
</feature>
<protein>
    <recommendedName>
        <fullName evidence="3">Sulfur carrier protein FdhD</fullName>
    </recommendedName>
</protein>
<keyword evidence="2 3" id="KW-0501">Molybdenum cofactor biosynthesis</keyword>
<evidence type="ECO:0000313" key="5">
    <source>
        <dbReference type="EMBL" id="SEE94661.1"/>
    </source>
</evidence>
<keyword evidence="1 3" id="KW-0963">Cytoplasm</keyword>
<dbReference type="STRING" id="648782.SAMN04488554_3782"/>
<accession>A0A1H5N1A0</accession>